<dbReference type="GO" id="GO:0019441">
    <property type="term" value="P:L-tryptophan catabolic process to kynurenine"/>
    <property type="evidence" value="ECO:0007669"/>
    <property type="project" value="InterPro"/>
</dbReference>
<dbReference type="SUPFAM" id="SSF140959">
    <property type="entry name" value="Indolic compounds 2,3-dioxygenase-like"/>
    <property type="match status" value="1"/>
</dbReference>
<evidence type="ECO:0000256" key="1">
    <source>
        <dbReference type="ARBA" id="ARBA00007119"/>
    </source>
</evidence>
<dbReference type="PANTHER" id="PTHR28657:SF5">
    <property type="entry name" value="INDOLEAMINE 2,3-DIOXYGENASE"/>
    <property type="match status" value="1"/>
</dbReference>
<dbReference type="GO" id="GO:0034354">
    <property type="term" value="P:'de novo' NAD+ biosynthetic process from L-tryptophan"/>
    <property type="evidence" value="ECO:0007669"/>
    <property type="project" value="TreeGrafter"/>
</dbReference>
<keyword evidence="6" id="KW-1185">Reference proteome</keyword>
<comment type="similarity">
    <text evidence="1">Belongs to the indoleamine 2,3-dioxygenase family.</text>
</comment>
<dbReference type="Proteomes" id="UP000039046">
    <property type="component" value="Unassembled WGS sequence"/>
</dbReference>
<organism evidence="5 6">
    <name type="scientific">[Torrubiella] hemipterigena</name>
    <dbReference type="NCBI Taxonomy" id="1531966"/>
    <lineage>
        <taxon>Eukaryota</taxon>
        <taxon>Fungi</taxon>
        <taxon>Dikarya</taxon>
        <taxon>Ascomycota</taxon>
        <taxon>Pezizomycotina</taxon>
        <taxon>Sordariomycetes</taxon>
        <taxon>Hypocreomycetidae</taxon>
        <taxon>Hypocreales</taxon>
        <taxon>Clavicipitaceae</taxon>
        <taxon>Clavicipitaceae incertae sedis</taxon>
        <taxon>'Torrubiella' clade</taxon>
    </lineage>
</organism>
<keyword evidence="2 4" id="KW-0479">Metal-binding</keyword>
<dbReference type="GO" id="GO:0033754">
    <property type="term" value="F:indoleamine 2,3-dioxygenase activity"/>
    <property type="evidence" value="ECO:0007669"/>
    <property type="project" value="TreeGrafter"/>
</dbReference>
<dbReference type="AlphaFoldDB" id="A0A0A1SUJ4"/>
<keyword evidence="3 4" id="KW-0408">Iron</keyword>
<dbReference type="InterPro" id="IPR000898">
    <property type="entry name" value="Indolamine_dOase"/>
</dbReference>
<dbReference type="STRING" id="1531966.A0A0A1SUJ4"/>
<gene>
    <name evidence="5" type="ORF">VHEMI04129</name>
</gene>
<dbReference type="EMBL" id="CDHN01000002">
    <property type="protein sequence ID" value="CEJ86521.1"/>
    <property type="molecule type" value="Genomic_DNA"/>
</dbReference>
<reference evidence="5 6" key="1">
    <citation type="journal article" date="2015" name="Genome Announc.">
        <title>Draft Genome Sequence and Gene Annotation of the Entomopathogenic Fungus Verticillium hemipterigenum.</title>
        <authorList>
            <person name="Horn F."/>
            <person name="Habel A."/>
            <person name="Scharf D.H."/>
            <person name="Dworschak J."/>
            <person name="Brakhage A.A."/>
            <person name="Guthke R."/>
            <person name="Hertweck C."/>
            <person name="Linde J."/>
        </authorList>
    </citation>
    <scope>NUCLEOTIDE SEQUENCE [LARGE SCALE GENOMIC DNA]</scope>
</reference>
<sequence length="404" mass="44150">MGVPAIPRLEDYGLSTSYGFLGLSGRSSLSAEYKQWEDILSQLPQLIANGEIANAVACLPLLDASQLSAAADLQHAYVCLAFIIHGHVWGIHAASTKQGTPQIPPQLSEPFLEVCKRIGTEPVLSYSGLCLWNWRSTKDRQNCPVPLSLDHLETFGSFTGTIGEAAFYLVPVLIEAEGAHLIQLLLQAVRAASSGDFDYVKAALEETTATLDRMSQHLPKLYPLLDAKMFYHELRPFFSGGQGAEDKGLPRGMVFQRSDGSELDVKCIGGSAAQSSLFPFLDAVLGVSHGNSSKGSVFQEMRRYMPEHHRRFLQQVEALPSIRSFVAAHPLEAELLDTFNGCLDKLRSWRGKHMAVVSKYIVQPARAMANESGGETELQGTAGSSLISFLRQSRDETIGITKNL</sequence>
<name>A0A0A1SUJ4_9HYPO</name>
<keyword evidence="4" id="KW-0349">Heme</keyword>
<evidence type="ECO:0000256" key="3">
    <source>
        <dbReference type="ARBA" id="ARBA00023004"/>
    </source>
</evidence>
<dbReference type="OrthoDB" id="540174at2759"/>
<protein>
    <recommendedName>
        <fullName evidence="7">Indoleamine 2,3-dioxygenase</fullName>
    </recommendedName>
</protein>
<proteinExistence type="inferred from homology"/>
<evidence type="ECO:0000313" key="6">
    <source>
        <dbReference type="Proteomes" id="UP000039046"/>
    </source>
</evidence>
<dbReference type="GO" id="GO:0020037">
    <property type="term" value="F:heme binding"/>
    <property type="evidence" value="ECO:0007669"/>
    <property type="project" value="InterPro"/>
</dbReference>
<evidence type="ECO:0008006" key="7">
    <source>
        <dbReference type="Google" id="ProtNLM"/>
    </source>
</evidence>
<dbReference type="GO" id="GO:0005737">
    <property type="term" value="C:cytoplasm"/>
    <property type="evidence" value="ECO:0007669"/>
    <property type="project" value="TreeGrafter"/>
</dbReference>
<dbReference type="GO" id="GO:0046872">
    <property type="term" value="F:metal ion binding"/>
    <property type="evidence" value="ECO:0007669"/>
    <property type="project" value="UniProtKB-KW"/>
</dbReference>
<accession>A0A0A1SUJ4</accession>
<dbReference type="Gene3D" id="1.20.58.480">
    <property type="match status" value="1"/>
</dbReference>
<dbReference type="Pfam" id="PF01231">
    <property type="entry name" value="IDO"/>
    <property type="match status" value="1"/>
</dbReference>
<dbReference type="InterPro" id="IPR037217">
    <property type="entry name" value="Trp/Indoleamine_2_3_dOase-like"/>
</dbReference>
<evidence type="ECO:0000313" key="5">
    <source>
        <dbReference type="EMBL" id="CEJ86521.1"/>
    </source>
</evidence>
<evidence type="ECO:0000256" key="4">
    <source>
        <dbReference type="PIRSR" id="PIRSR600898-1"/>
    </source>
</evidence>
<dbReference type="PANTHER" id="PTHR28657">
    <property type="entry name" value="INDOLEAMINE 2,3-DIOXYGENASE"/>
    <property type="match status" value="1"/>
</dbReference>
<feature type="binding site" description="proximal binding residue" evidence="4">
    <location>
        <position position="353"/>
    </location>
    <ligand>
        <name>heme b</name>
        <dbReference type="ChEBI" id="CHEBI:60344"/>
    </ligand>
    <ligandPart>
        <name>Fe</name>
        <dbReference type="ChEBI" id="CHEBI:18248"/>
    </ligandPart>
</feature>
<evidence type="ECO:0000256" key="2">
    <source>
        <dbReference type="ARBA" id="ARBA00022723"/>
    </source>
</evidence>